<protein>
    <recommendedName>
        <fullName evidence="3">Spore coat protein D</fullName>
    </recommendedName>
</protein>
<proteinExistence type="predicted"/>
<name>A0A8J3DZE5_9BACL</name>
<reference evidence="1" key="2">
    <citation type="submission" date="2020-09" db="EMBL/GenBank/DDBJ databases">
        <authorList>
            <person name="Sun Q."/>
            <person name="Zhou Y."/>
        </authorList>
    </citation>
    <scope>NUCLEOTIDE SEQUENCE</scope>
    <source>
        <strain evidence="1">CGMCC 1.15371</strain>
    </source>
</reference>
<evidence type="ECO:0000313" key="1">
    <source>
        <dbReference type="EMBL" id="GGE51461.1"/>
    </source>
</evidence>
<dbReference type="RefSeq" id="WP_229672696.1">
    <property type="nucleotide sequence ID" value="NZ_BMIR01000019.1"/>
</dbReference>
<reference evidence="1" key="1">
    <citation type="journal article" date="2014" name="Int. J. Syst. Evol. Microbiol.">
        <title>Complete genome sequence of Corynebacterium casei LMG S-19264T (=DSM 44701T), isolated from a smear-ripened cheese.</title>
        <authorList>
            <consortium name="US DOE Joint Genome Institute (JGI-PGF)"/>
            <person name="Walter F."/>
            <person name="Albersmeier A."/>
            <person name="Kalinowski J."/>
            <person name="Ruckert C."/>
        </authorList>
    </citation>
    <scope>NUCLEOTIDE SEQUENCE</scope>
    <source>
        <strain evidence="1">CGMCC 1.15371</strain>
    </source>
</reference>
<gene>
    <name evidence="1" type="ORF">GCM10011391_32810</name>
</gene>
<dbReference type="AlphaFoldDB" id="A0A8J3DZE5"/>
<sequence length="95" mass="10842">MQIGMKFIIYNGGDFQMGHQQQPIFCDPQQIVRDFYTPRVVPVIHPVEIVNRQNIVNVPRHIPQVVQRNVVVDPGYPGPGQCDFCHGPKGPGWFF</sequence>
<dbReference type="Proteomes" id="UP000628775">
    <property type="component" value="Unassembled WGS sequence"/>
</dbReference>
<organism evidence="1 2">
    <name type="scientific">Pullulanibacillus camelliae</name>
    <dbReference type="NCBI Taxonomy" id="1707096"/>
    <lineage>
        <taxon>Bacteria</taxon>
        <taxon>Bacillati</taxon>
        <taxon>Bacillota</taxon>
        <taxon>Bacilli</taxon>
        <taxon>Bacillales</taxon>
        <taxon>Sporolactobacillaceae</taxon>
        <taxon>Pullulanibacillus</taxon>
    </lineage>
</organism>
<keyword evidence="2" id="KW-1185">Reference proteome</keyword>
<evidence type="ECO:0008006" key="3">
    <source>
        <dbReference type="Google" id="ProtNLM"/>
    </source>
</evidence>
<comment type="caution">
    <text evidence="1">The sequence shown here is derived from an EMBL/GenBank/DDBJ whole genome shotgun (WGS) entry which is preliminary data.</text>
</comment>
<accession>A0A8J3DZE5</accession>
<evidence type="ECO:0000313" key="2">
    <source>
        <dbReference type="Proteomes" id="UP000628775"/>
    </source>
</evidence>
<dbReference type="EMBL" id="BMIR01000019">
    <property type="protein sequence ID" value="GGE51461.1"/>
    <property type="molecule type" value="Genomic_DNA"/>
</dbReference>